<sequence length="553" mass="64777">MNRLEEIFSFSESYPLIFTQVNFWIFFAIIYFIFAIVYKKISLRNSYLFFISLFFYYKTSGLFVGILLFSTLVDFIIGKKIYKTEHQKKRYFLVTLSVCINLLVLCYFKYAYFFTDSFNLLFNTNHEVVNWLAKWGNSFSDQNYFTVDKIILPVGISFYTFQTISYSVDIYRRKLKPLDSILDFGFYVSFFPQLVAGPIVRAESFVPQISKPTILTKTDFDAGTYLILKGLIKKMLFADFIAMHFLDRVFDAPEMYSGFANFMAMIGYSLQIYGDFSGYTDIAIGLALLMGFQLPVNFNSPYKATNAGDFWKRWHMSLSTWLRDYLYIPLGGNRKGTVGSYIILGIMLLILLIAFKSNLLLIGLILMVSIGIFIAGYYKSSIKNHINTNINLMLTMLIGGLWHGASWKFVIWGGLNGLGIVVYKYWRKISPYEQKNQWYVRFWKIGITFLFITFTRIYFRGESMEHISKWYFQVWNHFDLKTALEIITHYQAVFWVMLIGYISHWLPKTTKNFIENLYAKSPVLIKIMLGAMIGMICYQAFSSDFQPFIYFQF</sequence>
<comment type="caution">
    <text evidence="11">The sequence shown here is derived from an EMBL/GenBank/DDBJ whole genome shotgun (WGS) entry which is preliminary data.</text>
</comment>
<dbReference type="GO" id="GO:0005886">
    <property type="term" value="C:plasma membrane"/>
    <property type="evidence" value="ECO:0007669"/>
    <property type="project" value="UniProtKB-SubCell"/>
</dbReference>
<feature type="transmembrane region" description="Helical" evidence="10">
    <location>
        <begin position="47"/>
        <end position="70"/>
    </location>
</feature>
<evidence type="ECO:0000313" key="12">
    <source>
        <dbReference type="Proteomes" id="UP000237608"/>
    </source>
</evidence>
<evidence type="ECO:0000256" key="5">
    <source>
        <dbReference type="ARBA" id="ARBA00022692"/>
    </source>
</evidence>
<dbReference type="InterPro" id="IPR004299">
    <property type="entry name" value="MBOAT_fam"/>
</dbReference>
<dbReference type="OrthoDB" id="9805788at2"/>
<dbReference type="Proteomes" id="UP000237608">
    <property type="component" value="Unassembled WGS sequence"/>
</dbReference>
<feature type="transmembrane region" description="Helical" evidence="10">
    <location>
        <begin position="361"/>
        <end position="378"/>
    </location>
</feature>
<evidence type="ECO:0000313" key="11">
    <source>
        <dbReference type="EMBL" id="PQJ75889.1"/>
    </source>
</evidence>
<dbReference type="InterPro" id="IPR028362">
    <property type="entry name" value="AlgI"/>
</dbReference>
<protein>
    <submittedName>
        <fullName evidence="11">Membrane-bound O-acyltransferase family protein</fullName>
    </submittedName>
</protein>
<feature type="transmembrane region" description="Helical" evidence="10">
    <location>
        <begin position="21"/>
        <end position="41"/>
    </location>
</feature>
<feature type="transmembrane region" description="Helical" evidence="10">
    <location>
        <begin position="409"/>
        <end position="426"/>
    </location>
</feature>
<feature type="transmembrane region" description="Helical" evidence="10">
    <location>
        <begin position="338"/>
        <end position="355"/>
    </location>
</feature>
<dbReference type="RefSeq" id="WP_105047040.1">
    <property type="nucleotide sequence ID" value="NZ_CP150662.1"/>
</dbReference>
<evidence type="ECO:0000256" key="1">
    <source>
        <dbReference type="ARBA" id="ARBA00004651"/>
    </source>
</evidence>
<keyword evidence="7 9" id="KW-0472">Membrane</keyword>
<feature type="transmembrane region" description="Helical" evidence="10">
    <location>
        <begin position="385"/>
        <end position="403"/>
    </location>
</feature>
<gene>
    <name evidence="11" type="ORF">BTO13_11945</name>
</gene>
<reference evidence="11 12" key="1">
    <citation type="submission" date="2016-12" db="EMBL/GenBank/DDBJ databases">
        <title>Trade-off between light-utilization and light-protection in marine flavobacteria.</title>
        <authorList>
            <person name="Kumagai Y."/>
            <person name="Yoshizawa S."/>
            <person name="Kogure K."/>
            <person name="Iwasaki W."/>
        </authorList>
    </citation>
    <scope>NUCLEOTIDE SEQUENCE [LARGE SCALE GENOMIC DNA]</scope>
    <source>
        <strain evidence="11 12">KCTC 22729</strain>
    </source>
</reference>
<dbReference type="EMBL" id="MSCL01000001">
    <property type="protein sequence ID" value="PQJ75889.1"/>
    <property type="molecule type" value="Genomic_DNA"/>
</dbReference>
<dbReference type="PIRSF" id="PIRSF016636">
    <property type="entry name" value="AlgI_DltB"/>
    <property type="match status" value="1"/>
</dbReference>
<keyword evidence="8 9" id="KW-0012">Acyltransferase</keyword>
<evidence type="ECO:0000256" key="10">
    <source>
        <dbReference type="SAM" id="Phobius"/>
    </source>
</evidence>
<dbReference type="GO" id="GO:0042121">
    <property type="term" value="P:alginic acid biosynthetic process"/>
    <property type="evidence" value="ECO:0007669"/>
    <property type="project" value="InterPro"/>
</dbReference>
<dbReference type="AlphaFoldDB" id="A0A2S7WE43"/>
<dbReference type="GO" id="GO:0016746">
    <property type="term" value="F:acyltransferase activity"/>
    <property type="evidence" value="ECO:0007669"/>
    <property type="project" value="UniProtKB-KW"/>
</dbReference>
<keyword evidence="5 10" id="KW-0812">Transmembrane</keyword>
<dbReference type="PANTHER" id="PTHR13285:SF23">
    <property type="entry name" value="TEICHOIC ACID D-ALANYLTRANSFERASE"/>
    <property type="match status" value="1"/>
</dbReference>
<accession>A0A2S7WE43</accession>
<feature type="transmembrane region" description="Helical" evidence="10">
    <location>
        <begin position="91"/>
        <end position="112"/>
    </location>
</feature>
<dbReference type="Pfam" id="PF03062">
    <property type="entry name" value="MBOAT"/>
    <property type="match status" value="1"/>
</dbReference>
<dbReference type="InterPro" id="IPR051085">
    <property type="entry name" value="MB_O-acyltransferase"/>
</dbReference>
<evidence type="ECO:0000256" key="3">
    <source>
        <dbReference type="ARBA" id="ARBA00022475"/>
    </source>
</evidence>
<evidence type="ECO:0000256" key="7">
    <source>
        <dbReference type="ARBA" id="ARBA00023136"/>
    </source>
</evidence>
<comment type="similarity">
    <text evidence="2 9">Belongs to the membrane-bound acyltransferase family.</text>
</comment>
<proteinExistence type="inferred from homology"/>
<evidence type="ECO:0000256" key="8">
    <source>
        <dbReference type="ARBA" id="ARBA00023315"/>
    </source>
</evidence>
<comment type="subcellular location">
    <subcellularLocation>
        <location evidence="1">Cell membrane</location>
        <topology evidence="1">Multi-pass membrane protein</topology>
    </subcellularLocation>
</comment>
<evidence type="ECO:0000256" key="4">
    <source>
        <dbReference type="ARBA" id="ARBA00022679"/>
    </source>
</evidence>
<keyword evidence="6 10" id="KW-1133">Transmembrane helix</keyword>
<keyword evidence="12" id="KW-1185">Reference proteome</keyword>
<feature type="transmembrane region" description="Helical" evidence="10">
    <location>
        <begin position="150"/>
        <end position="168"/>
    </location>
</feature>
<keyword evidence="4 9" id="KW-0808">Transferase</keyword>
<feature type="transmembrane region" description="Helical" evidence="10">
    <location>
        <begin position="523"/>
        <end position="541"/>
    </location>
</feature>
<organism evidence="11 12">
    <name type="scientific">Polaribacter gangjinensis</name>
    <dbReference type="NCBI Taxonomy" id="574710"/>
    <lineage>
        <taxon>Bacteria</taxon>
        <taxon>Pseudomonadati</taxon>
        <taxon>Bacteroidota</taxon>
        <taxon>Flavobacteriia</taxon>
        <taxon>Flavobacteriales</taxon>
        <taxon>Flavobacteriaceae</taxon>
    </lineage>
</organism>
<keyword evidence="3 9" id="KW-1003">Cell membrane</keyword>
<name>A0A2S7WE43_9FLAO</name>
<evidence type="ECO:0000256" key="9">
    <source>
        <dbReference type="PIRNR" id="PIRNR016636"/>
    </source>
</evidence>
<evidence type="ECO:0000256" key="6">
    <source>
        <dbReference type="ARBA" id="ARBA00022989"/>
    </source>
</evidence>
<dbReference type="PIRSF" id="PIRSF500217">
    <property type="entry name" value="AlgI"/>
    <property type="match status" value="1"/>
</dbReference>
<dbReference type="PANTHER" id="PTHR13285">
    <property type="entry name" value="ACYLTRANSFERASE"/>
    <property type="match status" value="1"/>
</dbReference>
<feature type="transmembrane region" description="Helical" evidence="10">
    <location>
        <begin position="438"/>
        <end position="459"/>
    </location>
</feature>
<feature type="transmembrane region" description="Helical" evidence="10">
    <location>
        <begin position="482"/>
        <end position="502"/>
    </location>
</feature>
<dbReference type="InterPro" id="IPR024194">
    <property type="entry name" value="Ac/AlaTfrase_AlgI/DltB"/>
</dbReference>
<evidence type="ECO:0000256" key="2">
    <source>
        <dbReference type="ARBA" id="ARBA00010323"/>
    </source>
</evidence>